<dbReference type="EMBL" id="JAIWYP010000012">
    <property type="protein sequence ID" value="KAH3729860.1"/>
    <property type="molecule type" value="Genomic_DNA"/>
</dbReference>
<evidence type="ECO:0008006" key="3">
    <source>
        <dbReference type="Google" id="ProtNLM"/>
    </source>
</evidence>
<comment type="caution">
    <text evidence="1">The sequence shown here is derived from an EMBL/GenBank/DDBJ whole genome shotgun (WGS) entry which is preliminary data.</text>
</comment>
<dbReference type="AlphaFoldDB" id="A0A9D4CTC8"/>
<proteinExistence type="predicted"/>
<sequence>MSAPHFNRLSVQLTRMKENGHLLDASIPTQTTSVALHRLAIALFSQEIRHKLIRTGKCDLSLVGYSHASVDNLVKFLYGENRTIGPECAEIIQTLHLDWTFDKTMPINLVSENTVEDANLDLKYIRNRSFETEVPLLLKAPRT</sequence>
<reference evidence="1" key="2">
    <citation type="submission" date="2020-11" db="EMBL/GenBank/DDBJ databases">
        <authorList>
            <person name="McCartney M.A."/>
            <person name="Auch B."/>
            <person name="Kono T."/>
            <person name="Mallez S."/>
            <person name="Becker A."/>
            <person name="Gohl D.M."/>
            <person name="Silverstein K.A.T."/>
            <person name="Koren S."/>
            <person name="Bechman K.B."/>
            <person name="Herman A."/>
            <person name="Abrahante J.E."/>
            <person name="Garbe J."/>
        </authorList>
    </citation>
    <scope>NUCLEOTIDE SEQUENCE</scope>
    <source>
        <strain evidence="1">Duluth1</strain>
        <tissue evidence="1">Whole animal</tissue>
    </source>
</reference>
<organism evidence="1 2">
    <name type="scientific">Dreissena polymorpha</name>
    <name type="common">Zebra mussel</name>
    <name type="synonym">Mytilus polymorpha</name>
    <dbReference type="NCBI Taxonomy" id="45954"/>
    <lineage>
        <taxon>Eukaryota</taxon>
        <taxon>Metazoa</taxon>
        <taxon>Spiralia</taxon>
        <taxon>Lophotrochozoa</taxon>
        <taxon>Mollusca</taxon>
        <taxon>Bivalvia</taxon>
        <taxon>Autobranchia</taxon>
        <taxon>Heteroconchia</taxon>
        <taxon>Euheterodonta</taxon>
        <taxon>Imparidentia</taxon>
        <taxon>Neoheterodontei</taxon>
        <taxon>Myida</taxon>
        <taxon>Dreissenoidea</taxon>
        <taxon>Dreissenidae</taxon>
        <taxon>Dreissena</taxon>
    </lineage>
</organism>
<dbReference type="Proteomes" id="UP000828390">
    <property type="component" value="Unassembled WGS sequence"/>
</dbReference>
<dbReference type="InterPro" id="IPR011333">
    <property type="entry name" value="SKP1/BTB/POZ_sf"/>
</dbReference>
<reference evidence="1" key="1">
    <citation type="journal article" date="2019" name="bioRxiv">
        <title>The Genome of the Zebra Mussel, Dreissena polymorpha: A Resource for Invasive Species Research.</title>
        <authorList>
            <person name="McCartney M.A."/>
            <person name="Auch B."/>
            <person name="Kono T."/>
            <person name="Mallez S."/>
            <person name="Zhang Y."/>
            <person name="Obille A."/>
            <person name="Becker A."/>
            <person name="Abrahante J.E."/>
            <person name="Garbe J."/>
            <person name="Badalamenti J.P."/>
            <person name="Herman A."/>
            <person name="Mangelson H."/>
            <person name="Liachko I."/>
            <person name="Sullivan S."/>
            <person name="Sone E.D."/>
            <person name="Koren S."/>
            <person name="Silverstein K.A.T."/>
            <person name="Beckman K.B."/>
            <person name="Gohl D.M."/>
        </authorList>
    </citation>
    <scope>NUCLEOTIDE SEQUENCE</scope>
    <source>
        <strain evidence="1">Duluth1</strain>
        <tissue evidence="1">Whole animal</tissue>
    </source>
</reference>
<evidence type="ECO:0000313" key="1">
    <source>
        <dbReference type="EMBL" id="KAH3729860.1"/>
    </source>
</evidence>
<dbReference type="SUPFAM" id="SSF54695">
    <property type="entry name" value="POZ domain"/>
    <property type="match status" value="1"/>
</dbReference>
<name>A0A9D4CTC8_DREPO</name>
<protein>
    <recommendedName>
        <fullName evidence="3">BTB domain-containing protein</fullName>
    </recommendedName>
</protein>
<evidence type="ECO:0000313" key="2">
    <source>
        <dbReference type="Proteomes" id="UP000828390"/>
    </source>
</evidence>
<gene>
    <name evidence="1" type="ORF">DPMN_055838</name>
</gene>
<keyword evidence="2" id="KW-1185">Reference proteome</keyword>
<accession>A0A9D4CTC8</accession>